<feature type="compositionally biased region" description="Basic residues" evidence="1">
    <location>
        <begin position="93"/>
        <end position="104"/>
    </location>
</feature>
<reference evidence="4 5" key="1">
    <citation type="submission" date="2019-08" db="EMBL/GenBank/DDBJ databases">
        <title>Draft genome sequences of two oriental melons (Cucumis melo L. var makuwa).</title>
        <authorList>
            <person name="Kwon S.-Y."/>
        </authorList>
    </citation>
    <scope>NUCLEOTIDE SEQUENCE [LARGE SCALE GENOMIC DNA]</scope>
    <source>
        <strain evidence="5">cv. Chang Bougi</strain>
        <strain evidence="4">cv. SW 3</strain>
        <tissue evidence="2">Leaf</tissue>
    </source>
</reference>
<dbReference type="Proteomes" id="UP000321393">
    <property type="component" value="Unassembled WGS sequence"/>
</dbReference>
<organism evidence="2 4">
    <name type="scientific">Cucumis melo var. makuwa</name>
    <name type="common">Oriental melon</name>
    <dbReference type="NCBI Taxonomy" id="1194695"/>
    <lineage>
        <taxon>Eukaryota</taxon>
        <taxon>Viridiplantae</taxon>
        <taxon>Streptophyta</taxon>
        <taxon>Embryophyta</taxon>
        <taxon>Tracheophyta</taxon>
        <taxon>Spermatophyta</taxon>
        <taxon>Magnoliopsida</taxon>
        <taxon>eudicotyledons</taxon>
        <taxon>Gunneridae</taxon>
        <taxon>Pentapetalae</taxon>
        <taxon>rosids</taxon>
        <taxon>fabids</taxon>
        <taxon>Cucurbitales</taxon>
        <taxon>Cucurbitaceae</taxon>
        <taxon>Benincaseae</taxon>
        <taxon>Cucumis</taxon>
    </lineage>
</organism>
<protein>
    <submittedName>
        <fullName evidence="2">Uncharacterized protein</fullName>
    </submittedName>
</protein>
<feature type="region of interest" description="Disordered" evidence="1">
    <location>
        <begin position="93"/>
        <end position="115"/>
    </location>
</feature>
<evidence type="ECO:0000313" key="5">
    <source>
        <dbReference type="Proteomes" id="UP000321947"/>
    </source>
</evidence>
<accession>A0A5A7TL20</accession>
<evidence type="ECO:0000313" key="2">
    <source>
        <dbReference type="EMBL" id="KAA0042407.1"/>
    </source>
</evidence>
<dbReference type="OrthoDB" id="1740512at2759"/>
<evidence type="ECO:0000256" key="1">
    <source>
        <dbReference type="SAM" id="MobiDB-lite"/>
    </source>
</evidence>
<evidence type="ECO:0000313" key="3">
    <source>
        <dbReference type="EMBL" id="TYK00991.1"/>
    </source>
</evidence>
<proteinExistence type="predicted"/>
<name>A0A5A7TL20_CUCMM</name>
<dbReference type="EMBL" id="SSTE01016095">
    <property type="protein sequence ID" value="KAA0042407.1"/>
    <property type="molecule type" value="Genomic_DNA"/>
</dbReference>
<dbReference type="Proteomes" id="UP000321947">
    <property type="component" value="Unassembled WGS sequence"/>
</dbReference>
<dbReference type="EMBL" id="SSTD01016371">
    <property type="protein sequence ID" value="TYK00991.1"/>
    <property type="molecule type" value="Genomic_DNA"/>
</dbReference>
<comment type="caution">
    <text evidence="2">The sequence shown here is derived from an EMBL/GenBank/DDBJ whole genome shotgun (WGS) entry which is preliminary data.</text>
</comment>
<dbReference type="AlphaFoldDB" id="A0A5A7TL20"/>
<gene>
    <name evidence="3" type="ORF">E5676_scaffold602G001860</name>
    <name evidence="2" type="ORF">E6C27_scaffold943G00170</name>
</gene>
<evidence type="ECO:0000313" key="4">
    <source>
        <dbReference type="Proteomes" id="UP000321393"/>
    </source>
</evidence>
<sequence length="115" mass="13732">MSTTKKGWDALQKKYDTEEFKSKEYAISRYMRYQMTDDRSIEDFKNSLRHKTKKFSLEILITPLRIEEEAHKYDQKEEENIVPKKNFTVVLKPKLKSKGKKMKAQNRGPNNKKNS</sequence>